<proteinExistence type="predicted"/>
<sequence length="263" mass="27261">MSTNVSDFSKSEAAERPAFITNLTELIDFRDKVNNGEDFKGKQIIQVCTIEDLKDWTPIGTMEHPFRGIYSGQNEVFKNITVQSNGVAGLFGCIEGATIEDVCIRSGSVTGNKAGGICGHIRFNGTIQRCVNGASVKGIGENAYAGGICGDSWGGTLIDCANNGEIANESKSVSALTAGIAGASYQGIIDKCTNKGRVSPIGGHCGGICASNNEGTIRYSDNGGVIEGGANNGSICGWNNGKVEKSSSSIDTAPIGDGYPMVV</sequence>
<comment type="caution">
    <text evidence="1">The sequence shown here is derived from an EMBL/GenBank/DDBJ whole genome shotgun (WGS) entry which is preliminary data.</text>
</comment>
<dbReference type="RefSeq" id="WP_032571271.1">
    <property type="nucleotide sequence ID" value="NZ_JGDM01000082.1"/>
</dbReference>
<gene>
    <name evidence="1" type="ORF">M076_3831</name>
</gene>
<dbReference type="EMBL" id="JGDM01000082">
    <property type="protein sequence ID" value="EXZ43150.1"/>
    <property type="molecule type" value="Genomic_DNA"/>
</dbReference>
<dbReference type="Gene3D" id="2.160.20.110">
    <property type="match status" value="1"/>
</dbReference>
<name>A0A015Y9N5_BACFG</name>
<evidence type="ECO:0000313" key="2">
    <source>
        <dbReference type="Proteomes" id="UP000022272"/>
    </source>
</evidence>
<dbReference type="PATRIC" id="fig|1339280.3.peg.3670"/>
<accession>A0A015Y9N5</accession>
<dbReference type="AlphaFoldDB" id="A0A015Y9N5"/>
<protein>
    <recommendedName>
        <fullName evidence="3">GLUG domain-containing protein</fullName>
    </recommendedName>
</protein>
<evidence type="ECO:0008006" key="3">
    <source>
        <dbReference type="Google" id="ProtNLM"/>
    </source>
</evidence>
<reference evidence="1 2" key="1">
    <citation type="submission" date="2014-02" db="EMBL/GenBank/DDBJ databases">
        <authorList>
            <person name="Sears C."/>
            <person name="Carroll K."/>
            <person name="Sack B.R."/>
            <person name="Qadri F."/>
            <person name="Myers L.L."/>
            <person name="Chung G.-T."/>
            <person name="Escheverria P."/>
            <person name="Fraser C.M."/>
            <person name="Sadzewicz L."/>
            <person name="Shefchek K.A."/>
            <person name="Tallon L."/>
            <person name="Das S.P."/>
            <person name="Daugherty S."/>
            <person name="Mongodin E.F."/>
        </authorList>
    </citation>
    <scope>NUCLEOTIDE SEQUENCE [LARGE SCALE GENOMIC DNA]</scope>
    <source>
        <strain evidence="1 2">2-F-2 #4</strain>
    </source>
</reference>
<organism evidence="1 2">
    <name type="scientific">Bacteroides fragilis str. 2-F-2 #4</name>
    <dbReference type="NCBI Taxonomy" id="1339280"/>
    <lineage>
        <taxon>Bacteria</taxon>
        <taxon>Pseudomonadati</taxon>
        <taxon>Bacteroidota</taxon>
        <taxon>Bacteroidia</taxon>
        <taxon>Bacteroidales</taxon>
        <taxon>Bacteroidaceae</taxon>
        <taxon>Bacteroides</taxon>
    </lineage>
</organism>
<evidence type="ECO:0000313" key="1">
    <source>
        <dbReference type="EMBL" id="EXZ43150.1"/>
    </source>
</evidence>
<dbReference type="Proteomes" id="UP000022272">
    <property type="component" value="Unassembled WGS sequence"/>
</dbReference>